<keyword evidence="6" id="KW-0863">Zinc-finger</keyword>
<feature type="domain" description="DEAD-box RNA helicase Q" evidence="21">
    <location>
        <begin position="446"/>
        <end position="475"/>
    </location>
</feature>
<dbReference type="InterPro" id="IPR014014">
    <property type="entry name" value="RNA_helicase_DEAD_Q_motif"/>
</dbReference>
<keyword evidence="13 18" id="KW-0472">Membrane</keyword>
<feature type="region of interest" description="Disordered" evidence="17">
    <location>
        <begin position="872"/>
        <end position="893"/>
    </location>
</feature>
<accession>A0ABQ8F2N1</accession>
<evidence type="ECO:0000256" key="11">
    <source>
        <dbReference type="ARBA" id="ARBA00022884"/>
    </source>
</evidence>
<evidence type="ECO:0000313" key="23">
    <source>
        <dbReference type="Proteomes" id="UP001648503"/>
    </source>
</evidence>
<keyword evidence="11" id="KW-0694">RNA-binding</keyword>
<dbReference type="PROSITE" id="PS51195">
    <property type="entry name" value="Q_MOTIF"/>
    <property type="match status" value="1"/>
</dbReference>
<evidence type="ECO:0000256" key="3">
    <source>
        <dbReference type="ARBA" id="ARBA00022692"/>
    </source>
</evidence>
<keyword evidence="9" id="KW-0862">Zinc</keyword>
<dbReference type="SUPFAM" id="SSF52540">
    <property type="entry name" value="P-loop containing nucleoside triphosphate hydrolases"/>
    <property type="match status" value="1"/>
</dbReference>
<evidence type="ECO:0000259" key="20">
    <source>
        <dbReference type="PROSITE" id="PS51194"/>
    </source>
</evidence>
<dbReference type="CDD" id="cd17951">
    <property type="entry name" value="DEADc_DDX41"/>
    <property type="match status" value="1"/>
</dbReference>
<evidence type="ECO:0000256" key="2">
    <source>
        <dbReference type="ARBA" id="ARBA00012552"/>
    </source>
</evidence>
<dbReference type="EC" id="3.6.4.13" evidence="2"/>
<dbReference type="PANTHER" id="PTHR47958">
    <property type="entry name" value="ATP-DEPENDENT RNA HELICASE DBP3"/>
    <property type="match status" value="1"/>
</dbReference>
<evidence type="ECO:0000256" key="5">
    <source>
        <dbReference type="ARBA" id="ARBA00022741"/>
    </source>
</evidence>
<feature type="compositionally biased region" description="Polar residues" evidence="17">
    <location>
        <begin position="30"/>
        <end position="44"/>
    </location>
</feature>
<comment type="catalytic activity">
    <reaction evidence="15">
        <text>ATP + H2O = ADP + phosphate + H(+)</text>
        <dbReference type="Rhea" id="RHEA:13065"/>
        <dbReference type="ChEBI" id="CHEBI:15377"/>
        <dbReference type="ChEBI" id="CHEBI:15378"/>
        <dbReference type="ChEBI" id="CHEBI:30616"/>
        <dbReference type="ChEBI" id="CHEBI:43474"/>
        <dbReference type="ChEBI" id="CHEBI:456216"/>
        <dbReference type="EC" id="3.6.4.13"/>
    </reaction>
</comment>
<evidence type="ECO:0000256" key="14">
    <source>
        <dbReference type="ARBA" id="ARBA00023594"/>
    </source>
</evidence>
<dbReference type="InterPro" id="IPR004895">
    <property type="entry name" value="Prenylated_rab_accept_PRA1"/>
</dbReference>
<reference evidence="22 23" key="1">
    <citation type="submission" date="2021-02" db="EMBL/GenBank/DDBJ databases">
        <title>Variation within the Batrachochytrium salamandrivorans European outbreak.</title>
        <authorList>
            <person name="Kelly M."/>
            <person name="Pasmans F."/>
            <person name="Shea T.P."/>
            <person name="Munoz J.F."/>
            <person name="Carranza S."/>
            <person name="Cuomo C.A."/>
            <person name="Martel A."/>
        </authorList>
    </citation>
    <scope>NUCLEOTIDE SEQUENCE [LARGE SCALE GENOMIC DNA]</scope>
    <source>
        <strain evidence="22 23">AMFP18/2</strain>
    </source>
</reference>
<sequence length="893" mass="98324">MLSGGASFEAIKAAASASLAGASGSQSTSNSIPGNSTTNGSDNSMGNGFGVSMGAAANRLGSYVRLDSQTWQSVKTESQRRLEALRPWTEFFDRSRMTKPSSSTAFSQRLSYNLRYFQNNYILVVLLVIAYFLITQPWLLVSVAFLVVGFKWISSLPTNEPTRIGGHNVTQLQLWACYSGTSMILLFFTGISSTLFWVAFICGVVVCSHAGLMDKSIEAEFAELLLLELLLLELLPTMASTTSAVADTHAKRRRLLHEASEHSILFEDSDNDNNNNSDSHAPYVPVHIRRQAKLQQIADRTQKPLLQLQSLLASSDRDNHPDSALATNVGQISSSTNGQANDQATVGPRAKVALIDQAIEIKQNEKPKTDLEKEVEEERKILDAQSQRKQLFSDKELAMDVKYTEPIKTFWTPPKHIRDLTPSENEGIRNEFHILGEGVDIPPPIKTFREMRIPPAIINYLKETKGIIKPTPIQVQGLPTAFAGRDMIGIAFTGSGKTLVFTLPLVMLALEAETRLAWVQGEGPVGLILCPSRELARQTYDFARGLCGALADGGHPALRVLLCMGGISMAEQGAVLRSGAHIVVATPGRLQDMLEKNKFNLDNCKYLCMDEADRMIDMGFEDDVRNIMSFFKTQRQTLLFSATMPKKIQNFAKSALVCPVVVNVGRAGAANLDVIQEVEYVKQEAKMVYLLECLQKTPPPVLVFAENKNDVDDIHEYFLLKGIEAVAIHGSKDQEEREFAIRSFKECKADVLVATDIASKGLDFAMIQHVINFDMPKEIEDYVHRIGRTGRSGKTGVATTFINRNSSEQILLDLKYLLREAKQRVPPVLEAIPDPTEKFKSNAPEDASAECSYCGGLGHRITNCPKLEQQQRTAMAGSITRHASGNTGGGGDF</sequence>
<proteinExistence type="inferred from homology"/>
<dbReference type="EMBL" id="JAFCIX010000450">
    <property type="protein sequence ID" value="KAH6589506.1"/>
    <property type="molecule type" value="Genomic_DNA"/>
</dbReference>
<feature type="transmembrane region" description="Helical" evidence="18">
    <location>
        <begin position="195"/>
        <end position="212"/>
    </location>
</feature>
<keyword evidence="7" id="KW-0378">Hydrolase</keyword>
<dbReference type="Pfam" id="PF03208">
    <property type="entry name" value="PRA1"/>
    <property type="match status" value="1"/>
</dbReference>
<keyword evidence="10" id="KW-0067">ATP-binding</keyword>
<keyword evidence="3 18" id="KW-0812">Transmembrane</keyword>
<evidence type="ECO:0000259" key="19">
    <source>
        <dbReference type="PROSITE" id="PS51192"/>
    </source>
</evidence>
<dbReference type="InterPro" id="IPR014001">
    <property type="entry name" value="Helicase_ATP-bd"/>
</dbReference>
<organism evidence="22 23">
    <name type="scientific">Batrachochytrium salamandrivorans</name>
    <dbReference type="NCBI Taxonomy" id="1357716"/>
    <lineage>
        <taxon>Eukaryota</taxon>
        <taxon>Fungi</taxon>
        <taxon>Fungi incertae sedis</taxon>
        <taxon>Chytridiomycota</taxon>
        <taxon>Chytridiomycota incertae sedis</taxon>
        <taxon>Chytridiomycetes</taxon>
        <taxon>Rhizophydiales</taxon>
        <taxon>Rhizophydiales incertae sedis</taxon>
        <taxon>Batrachochytrium</taxon>
    </lineage>
</organism>
<comment type="caution">
    <text evidence="22">The sequence shown here is derived from an EMBL/GenBank/DDBJ whole genome shotgun (WGS) entry which is preliminary data.</text>
</comment>
<feature type="domain" description="Helicase C-terminal" evidence="20">
    <location>
        <begin position="673"/>
        <end position="833"/>
    </location>
</feature>
<keyword evidence="23" id="KW-1185">Reference proteome</keyword>
<evidence type="ECO:0000256" key="17">
    <source>
        <dbReference type="SAM" id="MobiDB-lite"/>
    </source>
</evidence>
<evidence type="ECO:0000256" key="4">
    <source>
        <dbReference type="ARBA" id="ARBA00022723"/>
    </source>
</evidence>
<comment type="subcellular location">
    <subcellularLocation>
        <location evidence="1">Membrane</location>
        <topology evidence="1">Multi-pass membrane protein</topology>
    </subcellularLocation>
</comment>
<dbReference type="SMART" id="SM00490">
    <property type="entry name" value="HELICc"/>
    <property type="match status" value="1"/>
</dbReference>
<dbReference type="CDD" id="cd18787">
    <property type="entry name" value="SF2_C_DEAD"/>
    <property type="match status" value="1"/>
</dbReference>
<dbReference type="InterPro" id="IPR001650">
    <property type="entry name" value="Helicase_C-like"/>
</dbReference>
<evidence type="ECO:0000259" key="21">
    <source>
        <dbReference type="PROSITE" id="PS51195"/>
    </source>
</evidence>
<evidence type="ECO:0000256" key="8">
    <source>
        <dbReference type="ARBA" id="ARBA00022806"/>
    </source>
</evidence>
<dbReference type="SUPFAM" id="SSF57756">
    <property type="entry name" value="Retrovirus zinc finger-like domains"/>
    <property type="match status" value="1"/>
</dbReference>
<keyword evidence="5" id="KW-0547">Nucleotide-binding</keyword>
<dbReference type="InterPro" id="IPR011545">
    <property type="entry name" value="DEAD/DEAH_box_helicase_dom"/>
</dbReference>
<feature type="domain" description="Helicase ATP-binding" evidence="19">
    <location>
        <begin position="478"/>
        <end position="662"/>
    </location>
</feature>
<keyword evidence="12 18" id="KW-1133">Transmembrane helix</keyword>
<feature type="compositionally biased region" description="Low complexity" evidence="17">
    <location>
        <begin position="19"/>
        <end position="29"/>
    </location>
</feature>
<keyword evidence="8" id="KW-0347">Helicase</keyword>
<feature type="short sequence motif" description="Q motif" evidence="16">
    <location>
        <begin position="446"/>
        <end position="475"/>
    </location>
</feature>
<keyword evidence="4" id="KW-0479">Metal-binding</keyword>
<dbReference type="InterPro" id="IPR044113">
    <property type="entry name" value="DEADc_DDX41"/>
</dbReference>
<evidence type="ECO:0000256" key="16">
    <source>
        <dbReference type="PROSITE-ProRule" id="PRU00552"/>
    </source>
</evidence>
<feature type="region of interest" description="Disordered" evidence="17">
    <location>
        <begin position="316"/>
        <end position="345"/>
    </location>
</feature>
<dbReference type="InterPro" id="IPR027417">
    <property type="entry name" value="P-loop_NTPase"/>
</dbReference>
<evidence type="ECO:0000256" key="6">
    <source>
        <dbReference type="ARBA" id="ARBA00022771"/>
    </source>
</evidence>
<evidence type="ECO:0000256" key="7">
    <source>
        <dbReference type="ARBA" id="ARBA00022801"/>
    </source>
</evidence>
<dbReference type="Gene3D" id="3.40.50.300">
    <property type="entry name" value="P-loop containing nucleotide triphosphate hydrolases"/>
    <property type="match status" value="2"/>
</dbReference>
<evidence type="ECO:0000256" key="15">
    <source>
        <dbReference type="ARBA" id="ARBA00047984"/>
    </source>
</evidence>
<feature type="transmembrane region" description="Helical" evidence="18">
    <location>
        <begin position="121"/>
        <end position="150"/>
    </location>
</feature>
<feature type="compositionally biased region" description="Polar residues" evidence="17">
    <location>
        <begin position="325"/>
        <end position="344"/>
    </location>
</feature>
<name>A0ABQ8F2N1_9FUNG</name>
<dbReference type="SMART" id="SM00487">
    <property type="entry name" value="DEXDc"/>
    <property type="match status" value="1"/>
</dbReference>
<dbReference type="Pfam" id="PF00271">
    <property type="entry name" value="Helicase_C"/>
    <property type="match status" value="1"/>
</dbReference>
<evidence type="ECO:0000256" key="13">
    <source>
        <dbReference type="ARBA" id="ARBA00023136"/>
    </source>
</evidence>
<dbReference type="PROSITE" id="PS51194">
    <property type="entry name" value="HELICASE_CTER"/>
    <property type="match status" value="1"/>
</dbReference>
<evidence type="ECO:0000256" key="1">
    <source>
        <dbReference type="ARBA" id="ARBA00004141"/>
    </source>
</evidence>
<gene>
    <name evidence="22" type="ORF">BASA50_009988</name>
</gene>
<comment type="similarity">
    <text evidence="14">Belongs to the DEAD box helicase family. DDX41 subfamily.</text>
</comment>
<evidence type="ECO:0000256" key="10">
    <source>
        <dbReference type="ARBA" id="ARBA00022840"/>
    </source>
</evidence>
<dbReference type="Pfam" id="PF00270">
    <property type="entry name" value="DEAD"/>
    <property type="match status" value="1"/>
</dbReference>
<evidence type="ECO:0000313" key="22">
    <source>
        <dbReference type="EMBL" id="KAH6589506.1"/>
    </source>
</evidence>
<protein>
    <recommendedName>
        <fullName evidence="2">RNA helicase</fullName>
        <ecNumber evidence="2">3.6.4.13</ecNumber>
    </recommendedName>
</protein>
<feature type="region of interest" description="Disordered" evidence="17">
    <location>
        <begin position="19"/>
        <end position="44"/>
    </location>
</feature>
<dbReference type="InterPro" id="IPR036875">
    <property type="entry name" value="Znf_CCHC_sf"/>
</dbReference>
<evidence type="ECO:0000256" key="12">
    <source>
        <dbReference type="ARBA" id="ARBA00022989"/>
    </source>
</evidence>
<dbReference type="PROSITE" id="PS51192">
    <property type="entry name" value="HELICASE_ATP_BIND_1"/>
    <property type="match status" value="1"/>
</dbReference>
<evidence type="ECO:0000256" key="9">
    <source>
        <dbReference type="ARBA" id="ARBA00022833"/>
    </source>
</evidence>
<dbReference type="Proteomes" id="UP001648503">
    <property type="component" value="Unassembled WGS sequence"/>
</dbReference>
<evidence type="ECO:0000256" key="18">
    <source>
        <dbReference type="SAM" id="Phobius"/>
    </source>
</evidence>